<evidence type="ECO:0000313" key="3">
    <source>
        <dbReference type="EMBL" id="STJ15594.1"/>
    </source>
</evidence>
<dbReference type="AlphaFoldDB" id="A0A376VXP2"/>
<organism evidence="3 4">
    <name type="scientific">Escherichia coli</name>
    <dbReference type="NCBI Taxonomy" id="562"/>
    <lineage>
        <taxon>Bacteria</taxon>
        <taxon>Pseudomonadati</taxon>
        <taxon>Pseudomonadota</taxon>
        <taxon>Gammaproteobacteria</taxon>
        <taxon>Enterobacterales</taxon>
        <taxon>Enterobacteriaceae</taxon>
        <taxon>Escherichia</taxon>
    </lineage>
</organism>
<gene>
    <name evidence="3" type="primary">yhdY_2</name>
    <name evidence="2" type="synonym">yhdY_1</name>
    <name evidence="2" type="ORF">NCTC11112_00998</name>
    <name evidence="3" type="ORF">NCTC9081_00955</name>
</gene>
<dbReference type="EMBL" id="UGCV01000008">
    <property type="protein sequence ID" value="STJ15594.1"/>
    <property type="molecule type" value="Genomic_DNA"/>
</dbReference>
<evidence type="ECO:0000313" key="5">
    <source>
        <dbReference type="Proteomes" id="UP000254817"/>
    </source>
</evidence>
<name>A0A376VXP2_ECOLX</name>
<protein>
    <submittedName>
        <fullName evidence="3">ABC transporter permease</fullName>
    </submittedName>
</protein>
<sequence length="34" mass="3913">MTKVLLSHPPRPASHNSSRAMVWVRKKSVLQLEQ</sequence>
<accession>A0A376VXP2</accession>
<dbReference type="Proteomes" id="UP000254716">
    <property type="component" value="Unassembled WGS sequence"/>
</dbReference>
<reference evidence="4 5" key="1">
    <citation type="submission" date="2018-06" db="EMBL/GenBank/DDBJ databases">
        <authorList>
            <consortium name="Pathogen Informatics"/>
            <person name="Doyle S."/>
        </authorList>
    </citation>
    <scope>NUCLEOTIDE SEQUENCE [LARGE SCALE GENOMIC DNA]</scope>
    <source>
        <strain evidence="2 5">NCTC11112</strain>
        <strain evidence="3 4">NCTC9081</strain>
    </source>
</reference>
<evidence type="ECO:0000313" key="2">
    <source>
        <dbReference type="EMBL" id="STG50584.1"/>
    </source>
</evidence>
<evidence type="ECO:0000256" key="1">
    <source>
        <dbReference type="SAM" id="MobiDB-lite"/>
    </source>
</evidence>
<feature type="region of interest" description="Disordered" evidence="1">
    <location>
        <begin position="1"/>
        <end position="20"/>
    </location>
</feature>
<dbReference type="EMBL" id="UGAW01000001">
    <property type="protein sequence ID" value="STG50584.1"/>
    <property type="molecule type" value="Genomic_DNA"/>
</dbReference>
<proteinExistence type="predicted"/>
<evidence type="ECO:0000313" key="4">
    <source>
        <dbReference type="Proteomes" id="UP000254716"/>
    </source>
</evidence>
<dbReference type="Proteomes" id="UP000254817">
    <property type="component" value="Unassembled WGS sequence"/>
</dbReference>